<name>A0A6L2ZKM7_9ENTR</name>
<reference evidence="2 3" key="1">
    <citation type="submission" date="2020-06" db="EMBL/GenBank/DDBJ databases">
        <title>The genome sequence of Candidatus Regiella insecticola strain Tut.</title>
        <authorList>
            <person name="Nikoh N."/>
            <person name="Tsuchida T."/>
            <person name="Koga R."/>
            <person name="Oshima K."/>
            <person name="Hattori M."/>
            <person name="Fukatsu T."/>
        </authorList>
    </citation>
    <scope>NUCLEOTIDE SEQUENCE [LARGE SCALE GENOMIC DNA]</scope>
    <source>
        <strain evidence="2 3">Tut</strain>
    </source>
</reference>
<evidence type="ECO:0000259" key="1">
    <source>
        <dbReference type="Pfam" id="PF13612"/>
    </source>
</evidence>
<dbReference type="EMBL" id="BLXO01000001">
    <property type="protein sequence ID" value="GFN45397.1"/>
    <property type="molecule type" value="Genomic_DNA"/>
</dbReference>
<dbReference type="InterPro" id="IPR012337">
    <property type="entry name" value="RNaseH-like_sf"/>
</dbReference>
<evidence type="ECO:0000313" key="2">
    <source>
        <dbReference type="EMBL" id="GFN45397.1"/>
    </source>
</evidence>
<sequence>MNDITELYCLMDDFCKKFEPILNAQLLTDGAKQRIRATSLSLAELMTLVVLFHQIRYRQFKSFYLHHVCQHLRGEFPTLPSYSRCIELLPRCAMALYAFFETVKGKCSGLSIVDSTPLAVCDNLRIKRHRVFQGLAERGKSSTGWFFGFKLHAVINHRGELLSIRLTRGNGDDRKPVPDLITGLFGPLYADKGYISKTLLQQLKEKGVTLITRVRRNMKPVEHSEFDNAILRKRSLIETVFDQLKNMCQIEHTRHRSPQNFIVNLLGGIVGYCLTPSKPKLALHSSNIVTL</sequence>
<proteinExistence type="predicted"/>
<comment type="caution">
    <text evidence="2">The sequence shown here is derived from an EMBL/GenBank/DDBJ whole genome shotgun (WGS) entry which is preliminary data.</text>
</comment>
<dbReference type="InterPro" id="IPR025668">
    <property type="entry name" value="Tnp_DDE_dom"/>
</dbReference>
<dbReference type="Proteomes" id="UP000504714">
    <property type="component" value="Unassembled WGS sequence"/>
</dbReference>
<evidence type="ECO:0000313" key="3">
    <source>
        <dbReference type="Proteomes" id="UP000504714"/>
    </source>
</evidence>
<dbReference type="Pfam" id="PF13612">
    <property type="entry name" value="DDE_Tnp_1_3"/>
    <property type="match status" value="1"/>
</dbReference>
<organism evidence="2 3">
    <name type="scientific">Candidatus Regiella insecticola</name>
    <dbReference type="NCBI Taxonomy" id="138073"/>
    <lineage>
        <taxon>Bacteria</taxon>
        <taxon>Pseudomonadati</taxon>
        <taxon>Pseudomonadota</taxon>
        <taxon>Gammaproteobacteria</taxon>
        <taxon>Enterobacterales</taxon>
        <taxon>Enterobacteriaceae</taxon>
        <taxon>aphid secondary symbionts</taxon>
        <taxon>Candidatus Regiella</taxon>
    </lineage>
</organism>
<dbReference type="SUPFAM" id="SSF53098">
    <property type="entry name" value="Ribonuclease H-like"/>
    <property type="match status" value="1"/>
</dbReference>
<feature type="domain" description="Transposase DDE" evidence="1">
    <location>
        <begin position="104"/>
        <end position="257"/>
    </location>
</feature>
<gene>
    <name evidence="2" type="ORF">RINTU1_05290</name>
</gene>
<accession>A0A6L2ZKM7</accession>
<dbReference type="NCBIfam" id="NF033520">
    <property type="entry name" value="transpos_IS982"/>
    <property type="match status" value="1"/>
</dbReference>
<protein>
    <submittedName>
        <fullName evidence="2">Transposase</fullName>
    </submittedName>
</protein>
<dbReference type="RefSeq" id="WP_176487251.1">
    <property type="nucleotide sequence ID" value="NZ_BLXO01000001.1"/>
</dbReference>
<dbReference type="AlphaFoldDB" id="A0A6L2ZKM7"/>